<dbReference type="eggNOG" id="ENOG502QSQA">
    <property type="taxonomic scope" value="Eukaryota"/>
</dbReference>
<evidence type="ECO:0000313" key="10">
    <source>
        <dbReference type="EMBL" id="KMT07929.1"/>
    </source>
</evidence>
<dbReference type="GO" id="GO:0005874">
    <property type="term" value="C:microtubule"/>
    <property type="evidence" value="ECO:0007669"/>
    <property type="project" value="UniProtKB-KW"/>
</dbReference>
<evidence type="ECO:0000256" key="3">
    <source>
        <dbReference type="ARBA" id="ARBA00022490"/>
    </source>
</evidence>
<protein>
    <submittedName>
        <fullName evidence="10">Uncharacterized protein</fullName>
    </submittedName>
</protein>
<evidence type="ECO:0000256" key="2">
    <source>
        <dbReference type="ARBA" id="ARBA00005479"/>
    </source>
</evidence>
<sequence length="258" mass="29200">MDHFWWILIIIVHLQIGGIATFHHGVLNTEDIIHIDVILLRNRLLLVGFIIDVKLAELSSSIVITDLEYEASIEGWFIVMLAAIEGKGLGDFFSRPIRLAIWDNDYVILTNPDGTARIRELLENVGLAQESLPSSVVGSAQVLASVANLLNIRDTELSSFLVSMGDVSLRKSGVEEKRAKVQKESKVLLDYTRKAIARLTYLKRVLAQLKDEVAPCEAQIENWKTNLPLLVSKEREYNQRYSNQLYELLFNSTVLREP</sequence>
<keyword evidence="6" id="KW-0498">Mitosis</keyword>
<keyword evidence="7" id="KW-0175">Coiled coil</keyword>
<evidence type="ECO:0000256" key="9">
    <source>
        <dbReference type="ARBA" id="ARBA00023306"/>
    </source>
</evidence>
<dbReference type="Proteomes" id="UP000035740">
    <property type="component" value="Chromosome 6"/>
</dbReference>
<evidence type="ECO:0000256" key="6">
    <source>
        <dbReference type="ARBA" id="ARBA00022776"/>
    </source>
</evidence>
<evidence type="ECO:0000256" key="1">
    <source>
        <dbReference type="ARBA" id="ARBA00004186"/>
    </source>
</evidence>
<keyword evidence="4" id="KW-0132">Cell division</keyword>
<evidence type="ECO:0000256" key="4">
    <source>
        <dbReference type="ARBA" id="ARBA00022618"/>
    </source>
</evidence>
<dbReference type="GO" id="GO:0051225">
    <property type="term" value="P:spindle assembly"/>
    <property type="evidence" value="ECO:0007669"/>
    <property type="project" value="InterPro"/>
</dbReference>
<evidence type="ECO:0000256" key="7">
    <source>
        <dbReference type="ARBA" id="ARBA00023054"/>
    </source>
</evidence>
<proteinExistence type="inferred from homology"/>
<dbReference type="PANTHER" id="PTHR31570:SF1">
    <property type="entry name" value="HAUS AUGMIN-LIKE COMPLEX SUBUNIT 1"/>
    <property type="match status" value="1"/>
</dbReference>
<comment type="similarity">
    <text evidence="2">Belongs to the HAUS1 family.</text>
</comment>
<keyword evidence="5" id="KW-0493">Microtubule</keyword>
<reference evidence="10 11" key="1">
    <citation type="journal article" date="2014" name="Nature">
        <title>The genome of the recently domesticated crop plant sugar beet (Beta vulgaris).</title>
        <authorList>
            <person name="Dohm J.C."/>
            <person name="Minoche A.E."/>
            <person name="Holtgrawe D."/>
            <person name="Capella-Gutierrez S."/>
            <person name="Zakrzewski F."/>
            <person name="Tafer H."/>
            <person name="Rupp O."/>
            <person name="Sorensen T.R."/>
            <person name="Stracke R."/>
            <person name="Reinhardt R."/>
            <person name="Goesmann A."/>
            <person name="Kraft T."/>
            <person name="Schulz B."/>
            <person name="Stadler P.F."/>
            <person name="Schmidt T."/>
            <person name="Gabaldon T."/>
            <person name="Lehrach H."/>
            <person name="Weisshaar B."/>
            <person name="Himmelbauer H."/>
        </authorList>
    </citation>
    <scope>NUCLEOTIDE SEQUENCE [LARGE SCALE GENOMIC DNA]</scope>
    <source>
        <tissue evidence="10">Taproot</tissue>
    </source>
</reference>
<evidence type="ECO:0000313" key="11">
    <source>
        <dbReference type="Proteomes" id="UP000035740"/>
    </source>
</evidence>
<organism evidence="10 11">
    <name type="scientific">Beta vulgaris subsp. vulgaris</name>
    <name type="common">Beet</name>
    <dbReference type="NCBI Taxonomy" id="3555"/>
    <lineage>
        <taxon>Eukaryota</taxon>
        <taxon>Viridiplantae</taxon>
        <taxon>Streptophyta</taxon>
        <taxon>Embryophyta</taxon>
        <taxon>Tracheophyta</taxon>
        <taxon>Spermatophyta</taxon>
        <taxon>Magnoliopsida</taxon>
        <taxon>eudicotyledons</taxon>
        <taxon>Gunneridae</taxon>
        <taxon>Pentapetalae</taxon>
        <taxon>Caryophyllales</taxon>
        <taxon>Chenopodiaceae</taxon>
        <taxon>Betoideae</taxon>
        <taxon>Beta</taxon>
    </lineage>
</organism>
<accession>A0A0J8C6S8</accession>
<keyword evidence="3" id="KW-0963">Cytoplasm</keyword>
<evidence type="ECO:0000256" key="8">
    <source>
        <dbReference type="ARBA" id="ARBA00023212"/>
    </source>
</evidence>
<gene>
    <name evidence="10" type="ORF">BVRB_6g145320</name>
</gene>
<dbReference type="GO" id="GO:0005829">
    <property type="term" value="C:cytosol"/>
    <property type="evidence" value="ECO:0007669"/>
    <property type="project" value="TreeGrafter"/>
</dbReference>
<dbReference type="AlphaFoldDB" id="A0A0J8C6S8"/>
<keyword evidence="8" id="KW-0206">Cytoskeleton</keyword>
<dbReference type="GO" id="GO:0070652">
    <property type="term" value="C:HAUS complex"/>
    <property type="evidence" value="ECO:0007669"/>
    <property type="project" value="InterPro"/>
</dbReference>
<dbReference type="PANTHER" id="PTHR31570">
    <property type="entry name" value="HAUS AUGMIN-LIKE COMPLEX SUBUNIT 1"/>
    <property type="match status" value="1"/>
</dbReference>
<keyword evidence="9" id="KW-0131">Cell cycle</keyword>
<comment type="subcellular location">
    <subcellularLocation>
        <location evidence="1">Cytoplasm</location>
        <location evidence="1">Cytoskeleton</location>
        <location evidence="1">Spindle</location>
    </subcellularLocation>
</comment>
<dbReference type="Gramene" id="KMT07929">
    <property type="protein sequence ID" value="KMT07929"/>
    <property type="gene ID" value="BVRB_6g145320"/>
</dbReference>
<dbReference type="InterPro" id="IPR026243">
    <property type="entry name" value="HAUS1"/>
</dbReference>
<dbReference type="GO" id="GO:0051301">
    <property type="term" value="P:cell division"/>
    <property type="evidence" value="ECO:0007669"/>
    <property type="project" value="UniProtKB-KW"/>
</dbReference>
<dbReference type="OrthoDB" id="5372507at2759"/>
<name>A0A0J8C6S8_BETVV</name>
<evidence type="ECO:0000256" key="5">
    <source>
        <dbReference type="ARBA" id="ARBA00022701"/>
    </source>
</evidence>
<keyword evidence="11" id="KW-1185">Reference proteome</keyword>
<dbReference type="Pfam" id="PF25762">
    <property type="entry name" value="HAUS1"/>
    <property type="match status" value="1"/>
</dbReference>
<dbReference type="EMBL" id="KQ090130">
    <property type="protein sequence ID" value="KMT07929.1"/>
    <property type="molecule type" value="Genomic_DNA"/>
</dbReference>
<dbReference type="GO" id="GO:0005819">
    <property type="term" value="C:spindle"/>
    <property type="evidence" value="ECO:0007669"/>
    <property type="project" value="UniProtKB-SubCell"/>
</dbReference>